<dbReference type="GO" id="GO:0003723">
    <property type="term" value="F:RNA binding"/>
    <property type="evidence" value="ECO:0007669"/>
    <property type="project" value="TreeGrafter"/>
</dbReference>
<dbReference type="FunFam" id="1.10.10.10:FF:000388">
    <property type="entry name" value="plectin isoform X1"/>
    <property type="match status" value="1"/>
</dbReference>
<feature type="domain" description="Plectin/eS10 N-terminal" evidence="5">
    <location>
        <begin position="4"/>
        <end position="95"/>
    </location>
</feature>
<evidence type="ECO:0000313" key="6">
    <source>
        <dbReference type="EMBL" id="KAG9355849.1"/>
    </source>
</evidence>
<sequence>MVMPLGELKAIYELLFRDGVMVAKKDMRPQSKHPEVHGVTNLQVIKAMGSLKSRGYVRETFAWRHFYWYVTNEGIVYLRDFLRLPPEIVPSTLQRVRWPSTTLDVLRRAAHVQRVEGPTSYAPKPTSRSSVEKKESLMDRQGYRHRKKLTLEEEKQASMLKPRGSPRSFDPFKPRTSLELGSQSLASLKNSAEEEAQGPAEDLIPEDTQLQTEQDAAIYSMNNKLDADLEMKVIESEAQMGEEKVEENTLDSIDAELVTSCEATEAAWMEDTAVHEDHVDVSEEAEQITPDLPLEEVTPDFALEEMTPDLPLGQITQDLALGQHSPDLTLEKVTPEIPLEQVTPDFTLDQVTPDFTLDQVTPDFTLDHVTPDFTLDHVTPDFTLEQVTPDFTLEQVTPDLTLGQFTSHLALEGETPVQVDEKQAEAPPFMVLPPEAKPEIPSDITIPSDVTAMKKKVFLAEELIDIQNGSTSNTAENASELVNVTEVKMAHQEELDIEGEDSLIDIQEWTSLPEE</sequence>
<evidence type="ECO:0000256" key="1">
    <source>
        <dbReference type="ARBA" id="ARBA00007278"/>
    </source>
</evidence>
<name>A0A8T2PWT0_9TELE</name>
<dbReference type="Proteomes" id="UP000824540">
    <property type="component" value="Unassembled WGS sequence"/>
</dbReference>
<evidence type="ECO:0000256" key="3">
    <source>
        <dbReference type="ARBA" id="ARBA00023274"/>
    </source>
</evidence>
<keyword evidence="7" id="KW-1185">Reference proteome</keyword>
<dbReference type="PANTHER" id="PTHR12146">
    <property type="entry name" value="40S RIBOSOMAL PROTEIN S10"/>
    <property type="match status" value="1"/>
</dbReference>
<feature type="compositionally biased region" description="Basic and acidic residues" evidence="4">
    <location>
        <begin position="130"/>
        <end position="142"/>
    </location>
</feature>
<gene>
    <name evidence="6" type="ORF">JZ751_000691</name>
</gene>
<evidence type="ECO:0000256" key="2">
    <source>
        <dbReference type="ARBA" id="ARBA00022980"/>
    </source>
</evidence>
<organism evidence="6 7">
    <name type="scientific">Albula glossodonta</name>
    <name type="common">roundjaw bonefish</name>
    <dbReference type="NCBI Taxonomy" id="121402"/>
    <lineage>
        <taxon>Eukaryota</taxon>
        <taxon>Metazoa</taxon>
        <taxon>Chordata</taxon>
        <taxon>Craniata</taxon>
        <taxon>Vertebrata</taxon>
        <taxon>Euteleostomi</taxon>
        <taxon>Actinopterygii</taxon>
        <taxon>Neopterygii</taxon>
        <taxon>Teleostei</taxon>
        <taxon>Albuliformes</taxon>
        <taxon>Albulidae</taxon>
        <taxon>Albula</taxon>
    </lineage>
</organism>
<dbReference type="Pfam" id="PF03501">
    <property type="entry name" value="S10_plectin"/>
    <property type="match status" value="1"/>
</dbReference>
<dbReference type="EMBL" id="JAFBMS010000001">
    <property type="protein sequence ID" value="KAG9355849.1"/>
    <property type="molecule type" value="Genomic_DNA"/>
</dbReference>
<dbReference type="InterPro" id="IPR036388">
    <property type="entry name" value="WH-like_DNA-bd_sf"/>
</dbReference>
<dbReference type="OrthoDB" id="5211809at2759"/>
<dbReference type="InterPro" id="IPR037447">
    <property type="entry name" value="Ribosomal_eS10"/>
</dbReference>
<protein>
    <recommendedName>
        <fullName evidence="5">Plectin/eS10 N-terminal domain-containing protein</fullName>
    </recommendedName>
</protein>
<keyword evidence="2" id="KW-0689">Ribosomal protein</keyword>
<keyword evidence="3" id="KW-0687">Ribonucleoprotein</keyword>
<accession>A0A8T2PWT0</accession>
<comment type="caution">
    <text evidence="6">The sequence shown here is derived from an EMBL/GenBank/DDBJ whole genome shotgun (WGS) entry which is preliminary data.</text>
</comment>
<dbReference type="Gene3D" id="1.10.10.10">
    <property type="entry name" value="Winged helix-like DNA-binding domain superfamily/Winged helix DNA-binding domain"/>
    <property type="match status" value="1"/>
</dbReference>
<evidence type="ECO:0000313" key="7">
    <source>
        <dbReference type="Proteomes" id="UP000824540"/>
    </source>
</evidence>
<dbReference type="InterPro" id="IPR005326">
    <property type="entry name" value="Plectin_eS10_N"/>
</dbReference>
<evidence type="ECO:0000256" key="4">
    <source>
        <dbReference type="SAM" id="MobiDB-lite"/>
    </source>
</evidence>
<reference evidence="6" key="1">
    <citation type="thesis" date="2021" institute="BYU ScholarsArchive" country="Provo, UT, USA">
        <title>Applications of and Algorithms for Genome Assembly and Genomic Analyses with an Emphasis on Marine Teleosts.</title>
        <authorList>
            <person name="Pickett B.D."/>
        </authorList>
    </citation>
    <scope>NUCLEOTIDE SEQUENCE</scope>
    <source>
        <strain evidence="6">HI-2016</strain>
    </source>
</reference>
<dbReference type="AlphaFoldDB" id="A0A8T2PWT0"/>
<dbReference type="PANTHER" id="PTHR12146:SF25">
    <property type="entry name" value="PLECTIN_ES10 N-TERMINAL DOMAIN-CONTAINING PROTEIN"/>
    <property type="match status" value="1"/>
</dbReference>
<dbReference type="GO" id="GO:0003735">
    <property type="term" value="F:structural constituent of ribosome"/>
    <property type="evidence" value="ECO:0007669"/>
    <property type="project" value="TreeGrafter"/>
</dbReference>
<feature type="region of interest" description="Disordered" evidence="4">
    <location>
        <begin position="114"/>
        <end position="176"/>
    </location>
</feature>
<comment type="similarity">
    <text evidence="1">Belongs to the eukaryotic ribosomal protein eS10 family.</text>
</comment>
<proteinExistence type="inferred from homology"/>
<dbReference type="GO" id="GO:0022627">
    <property type="term" value="C:cytosolic small ribosomal subunit"/>
    <property type="evidence" value="ECO:0007669"/>
    <property type="project" value="TreeGrafter"/>
</dbReference>
<evidence type="ECO:0000259" key="5">
    <source>
        <dbReference type="Pfam" id="PF03501"/>
    </source>
</evidence>